<dbReference type="PROSITE" id="PS50109">
    <property type="entry name" value="HIS_KIN"/>
    <property type="match status" value="1"/>
</dbReference>
<evidence type="ECO:0000256" key="5">
    <source>
        <dbReference type="ARBA" id="ARBA00022777"/>
    </source>
</evidence>
<name>A0A5M8FVB8_9GAMM</name>
<keyword evidence="6" id="KW-0902">Two-component regulatory system</keyword>
<evidence type="ECO:0000259" key="8">
    <source>
        <dbReference type="PROSITE" id="PS50109"/>
    </source>
</evidence>
<comment type="caution">
    <text evidence="10">The sequence shown here is derived from an EMBL/GenBank/DDBJ whole genome shotgun (WGS) entry which is preliminary data.</text>
</comment>
<dbReference type="Pfam" id="PF02518">
    <property type="entry name" value="HATPase_c"/>
    <property type="match status" value="1"/>
</dbReference>
<evidence type="ECO:0000256" key="6">
    <source>
        <dbReference type="ARBA" id="ARBA00023012"/>
    </source>
</evidence>
<dbReference type="SUPFAM" id="SSF55874">
    <property type="entry name" value="ATPase domain of HSP90 chaperone/DNA topoisomerase II/histidine kinase"/>
    <property type="match status" value="1"/>
</dbReference>
<evidence type="ECO:0000256" key="1">
    <source>
        <dbReference type="ARBA" id="ARBA00000085"/>
    </source>
</evidence>
<feature type="compositionally biased region" description="Polar residues" evidence="7">
    <location>
        <begin position="599"/>
        <end position="609"/>
    </location>
</feature>
<dbReference type="InterPro" id="IPR036890">
    <property type="entry name" value="HATPase_C_sf"/>
</dbReference>
<accession>A0A5M8FVB8</accession>
<dbReference type="OrthoDB" id="5563233at2"/>
<dbReference type="Pfam" id="PF08448">
    <property type="entry name" value="PAS_4"/>
    <property type="match status" value="1"/>
</dbReference>
<evidence type="ECO:0000256" key="3">
    <source>
        <dbReference type="ARBA" id="ARBA00022553"/>
    </source>
</evidence>
<dbReference type="GO" id="GO:0009927">
    <property type="term" value="F:histidine phosphotransfer kinase activity"/>
    <property type="evidence" value="ECO:0007669"/>
    <property type="project" value="TreeGrafter"/>
</dbReference>
<dbReference type="PROSITE" id="PS50112">
    <property type="entry name" value="PAS"/>
    <property type="match status" value="1"/>
</dbReference>
<dbReference type="SUPFAM" id="SSF55785">
    <property type="entry name" value="PYP-like sensor domain (PAS domain)"/>
    <property type="match status" value="1"/>
</dbReference>
<dbReference type="InterPro" id="IPR004358">
    <property type="entry name" value="Sig_transdc_His_kin-like_C"/>
</dbReference>
<protein>
    <recommendedName>
        <fullName evidence="2">histidine kinase</fullName>
        <ecNumber evidence="2">2.7.13.3</ecNumber>
    </recommendedName>
</protein>
<keyword evidence="3" id="KW-0597">Phosphoprotein</keyword>
<reference evidence="10 11" key="1">
    <citation type="submission" date="2019-09" db="EMBL/GenBank/DDBJ databases">
        <title>Whole-genome sequence of the purple sulfur bacterium Thiohalocapsa marina DSM 19078.</title>
        <authorList>
            <person name="Kyndt J.A."/>
            <person name="Meyer T.E."/>
        </authorList>
    </citation>
    <scope>NUCLEOTIDE SEQUENCE [LARGE SCALE GENOMIC DNA]</scope>
    <source>
        <strain evidence="10 11">DSM 19078</strain>
    </source>
</reference>
<keyword evidence="4" id="KW-0808">Transferase</keyword>
<evidence type="ECO:0000313" key="10">
    <source>
        <dbReference type="EMBL" id="KAA6187764.1"/>
    </source>
</evidence>
<dbReference type="InterPro" id="IPR013656">
    <property type="entry name" value="PAS_4"/>
</dbReference>
<feature type="domain" description="Histidine kinase" evidence="8">
    <location>
        <begin position="332"/>
        <end position="575"/>
    </location>
</feature>
<dbReference type="CDD" id="cd16922">
    <property type="entry name" value="HATPase_EvgS-ArcB-TorS-like"/>
    <property type="match status" value="1"/>
</dbReference>
<sequence length="622" mass="67614">MNSNSSKGSRMRMAWRNSCNCLQRRSEAADDPSAAMVIPTGDKRCRIRQISAALQCPALHELPVSAAQTHVDGNRRALRLPMAVVPQICYKIDGESQAGMRRTSMGHGEVNLTQLRRQATALLQARQTSTDATVAEMEFGQLVEELGIYQTELEIQNEELIRSQADTATALEQYRLLFRHLPLPALVVDRQGFIAEANQQASHDLGISDYLGLQHGSVLQLFGFDSRPALAHALRDAMQAGSGRLEALELRPEPGLDGEIGGRPGQPCDVQYVPLPKVATEADRVLLVLVDRSAERALRERAQEQRALTEQLRVLNRAAEAASRAKSDFLANVSHEIRTPMNAIIGFAEQLIDDAPTDHQRRTLGKIRQAGLDLLALLTDVIEHARLDNDQLRIEVMPLSIKQVVARIRSRFAPEAAAQGIQLSFSVAPEVPPILLGDAEHLRQVIEHLLENALKFTPTGCIKVTFSCAGDATRPTATPVRDAGGLAAAAADLATPMLPLRVAVTDTGIGLSPEQQAGLFSAFWQVDSSSTRRYGGVGLGLSLSRRLVELMGGEIGVESRSGEGSRFWFTVRLGIPVSQGQGTPQRSQSPSQRPAQARGRQSTAATTHRQPPRGVALRPLVS</sequence>
<dbReference type="FunFam" id="3.30.565.10:FF:000010">
    <property type="entry name" value="Sensor histidine kinase RcsC"/>
    <property type="match status" value="1"/>
</dbReference>
<dbReference type="EMBL" id="VWXX01000001">
    <property type="protein sequence ID" value="KAA6187764.1"/>
    <property type="molecule type" value="Genomic_DNA"/>
</dbReference>
<gene>
    <name evidence="10" type="ORF">F2Q65_00525</name>
</gene>
<evidence type="ECO:0000259" key="9">
    <source>
        <dbReference type="PROSITE" id="PS50112"/>
    </source>
</evidence>
<dbReference type="Gene3D" id="3.30.450.20">
    <property type="entry name" value="PAS domain"/>
    <property type="match status" value="1"/>
</dbReference>
<organism evidence="10 11">
    <name type="scientific">Thiohalocapsa marina</name>
    <dbReference type="NCBI Taxonomy" id="424902"/>
    <lineage>
        <taxon>Bacteria</taxon>
        <taxon>Pseudomonadati</taxon>
        <taxon>Pseudomonadota</taxon>
        <taxon>Gammaproteobacteria</taxon>
        <taxon>Chromatiales</taxon>
        <taxon>Chromatiaceae</taxon>
        <taxon>Thiohalocapsa</taxon>
    </lineage>
</organism>
<dbReference type="InterPro" id="IPR005467">
    <property type="entry name" value="His_kinase_dom"/>
</dbReference>
<dbReference type="Gene3D" id="3.30.565.10">
    <property type="entry name" value="Histidine kinase-like ATPase, C-terminal domain"/>
    <property type="match status" value="1"/>
</dbReference>
<proteinExistence type="predicted"/>
<dbReference type="Pfam" id="PF00512">
    <property type="entry name" value="HisKA"/>
    <property type="match status" value="1"/>
</dbReference>
<dbReference type="InterPro" id="IPR035965">
    <property type="entry name" value="PAS-like_dom_sf"/>
</dbReference>
<dbReference type="PANTHER" id="PTHR43047:SF72">
    <property type="entry name" value="OSMOSENSING HISTIDINE PROTEIN KINASE SLN1"/>
    <property type="match status" value="1"/>
</dbReference>
<dbReference type="InterPro" id="IPR000014">
    <property type="entry name" value="PAS"/>
</dbReference>
<evidence type="ECO:0000313" key="11">
    <source>
        <dbReference type="Proteomes" id="UP000322981"/>
    </source>
</evidence>
<dbReference type="PRINTS" id="PR00344">
    <property type="entry name" value="BCTRLSENSOR"/>
</dbReference>
<feature type="domain" description="PAS" evidence="9">
    <location>
        <begin position="170"/>
        <end position="241"/>
    </location>
</feature>
<dbReference type="GO" id="GO:0000155">
    <property type="term" value="F:phosphorelay sensor kinase activity"/>
    <property type="evidence" value="ECO:0007669"/>
    <property type="project" value="InterPro"/>
</dbReference>
<dbReference type="CDD" id="cd00082">
    <property type="entry name" value="HisKA"/>
    <property type="match status" value="1"/>
</dbReference>
<dbReference type="InterPro" id="IPR003594">
    <property type="entry name" value="HATPase_dom"/>
</dbReference>
<dbReference type="Proteomes" id="UP000322981">
    <property type="component" value="Unassembled WGS sequence"/>
</dbReference>
<dbReference type="EC" id="2.7.13.3" evidence="2"/>
<feature type="compositionally biased region" description="Low complexity" evidence="7">
    <location>
        <begin position="578"/>
        <end position="598"/>
    </location>
</feature>
<comment type="catalytic activity">
    <reaction evidence="1">
        <text>ATP + protein L-histidine = ADP + protein N-phospho-L-histidine.</text>
        <dbReference type="EC" id="2.7.13.3"/>
    </reaction>
</comment>
<dbReference type="InterPro" id="IPR003661">
    <property type="entry name" value="HisK_dim/P_dom"/>
</dbReference>
<keyword evidence="5" id="KW-0418">Kinase</keyword>
<dbReference type="Gene3D" id="1.10.287.130">
    <property type="match status" value="1"/>
</dbReference>
<evidence type="ECO:0000256" key="2">
    <source>
        <dbReference type="ARBA" id="ARBA00012438"/>
    </source>
</evidence>
<feature type="region of interest" description="Disordered" evidence="7">
    <location>
        <begin position="578"/>
        <end position="622"/>
    </location>
</feature>
<dbReference type="SMART" id="SM00388">
    <property type="entry name" value="HisKA"/>
    <property type="match status" value="1"/>
</dbReference>
<dbReference type="PANTHER" id="PTHR43047">
    <property type="entry name" value="TWO-COMPONENT HISTIDINE PROTEIN KINASE"/>
    <property type="match status" value="1"/>
</dbReference>
<dbReference type="SMART" id="SM00387">
    <property type="entry name" value="HATPase_c"/>
    <property type="match status" value="1"/>
</dbReference>
<evidence type="ECO:0000256" key="7">
    <source>
        <dbReference type="SAM" id="MobiDB-lite"/>
    </source>
</evidence>
<dbReference type="AlphaFoldDB" id="A0A5M8FVB8"/>
<dbReference type="SUPFAM" id="SSF47384">
    <property type="entry name" value="Homodimeric domain of signal transducing histidine kinase"/>
    <property type="match status" value="1"/>
</dbReference>
<dbReference type="InterPro" id="IPR036097">
    <property type="entry name" value="HisK_dim/P_sf"/>
</dbReference>
<evidence type="ECO:0000256" key="4">
    <source>
        <dbReference type="ARBA" id="ARBA00022679"/>
    </source>
</evidence>
<keyword evidence="11" id="KW-1185">Reference proteome</keyword>
<dbReference type="GO" id="GO:0005886">
    <property type="term" value="C:plasma membrane"/>
    <property type="evidence" value="ECO:0007669"/>
    <property type="project" value="TreeGrafter"/>
</dbReference>